<comment type="subcellular location">
    <subcellularLocation>
        <location evidence="1 8">Nucleus</location>
    </subcellularLocation>
</comment>
<evidence type="ECO:0000256" key="7">
    <source>
        <dbReference type="ARBA" id="ARBA00023306"/>
    </source>
</evidence>
<proteinExistence type="inferred from homology"/>
<accession>A0A6A5BWH8</accession>
<organism evidence="12 13">
    <name type="scientific">Naegleria fowleri</name>
    <name type="common">Brain eating amoeba</name>
    <dbReference type="NCBI Taxonomy" id="5763"/>
    <lineage>
        <taxon>Eukaryota</taxon>
        <taxon>Discoba</taxon>
        <taxon>Heterolobosea</taxon>
        <taxon>Tetramitia</taxon>
        <taxon>Eutetramitia</taxon>
        <taxon>Vahlkampfiidae</taxon>
        <taxon>Naegleria</taxon>
    </lineage>
</organism>
<feature type="domain" description="SMC hinge" evidence="11">
    <location>
        <begin position="524"/>
        <end position="638"/>
    </location>
</feature>
<dbReference type="InterPro" id="IPR036277">
    <property type="entry name" value="SMC_hinge_sf"/>
</dbReference>
<evidence type="ECO:0000256" key="2">
    <source>
        <dbReference type="ARBA" id="ARBA00005917"/>
    </source>
</evidence>
<keyword evidence="4" id="KW-0498">Mitosis</keyword>
<dbReference type="OrthoDB" id="431497at2759"/>
<evidence type="ECO:0000256" key="9">
    <source>
        <dbReference type="SAM" id="Coils"/>
    </source>
</evidence>
<dbReference type="RefSeq" id="XP_044563705.1">
    <property type="nucleotide sequence ID" value="XM_044705216.1"/>
</dbReference>
<dbReference type="FunFam" id="3.40.50.300:FF:000424">
    <property type="entry name" value="Structural maintenance of chromosomes 3"/>
    <property type="match status" value="1"/>
</dbReference>
<dbReference type="Gene3D" id="3.30.70.1620">
    <property type="match status" value="1"/>
</dbReference>
<evidence type="ECO:0000256" key="8">
    <source>
        <dbReference type="PIRNR" id="PIRNR005719"/>
    </source>
</evidence>
<dbReference type="FunFam" id="3.40.50.300:FF:000370">
    <property type="entry name" value="Structural maintenance of chromosomes 3"/>
    <property type="match status" value="1"/>
</dbReference>
<evidence type="ECO:0000313" key="13">
    <source>
        <dbReference type="Proteomes" id="UP000444721"/>
    </source>
</evidence>
<feature type="compositionally biased region" description="Acidic residues" evidence="10">
    <location>
        <begin position="1060"/>
        <end position="1073"/>
    </location>
</feature>
<dbReference type="GO" id="GO:0051301">
    <property type="term" value="P:cell division"/>
    <property type="evidence" value="ECO:0007669"/>
    <property type="project" value="UniProtKB-KW"/>
</dbReference>
<feature type="coiled-coil region" evidence="9">
    <location>
        <begin position="986"/>
        <end position="1023"/>
    </location>
</feature>
<dbReference type="CDD" id="cd03272">
    <property type="entry name" value="ABC_SMC3_euk"/>
    <property type="match status" value="1"/>
</dbReference>
<dbReference type="InterPro" id="IPR027417">
    <property type="entry name" value="P-loop_NTPase"/>
</dbReference>
<comment type="similarity">
    <text evidence="2">Belongs to the SMC family. SMC3 subfamily.</text>
</comment>
<dbReference type="InterPro" id="IPR010935">
    <property type="entry name" value="SMC_hinge"/>
</dbReference>
<feature type="coiled-coil region" evidence="9">
    <location>
        <begin position="180"/>
        <end position="498"/>
    </location>
</feature>
<evidence type="ECO:0000256" key="6">
    <source>
        <dbReference type="ARBA" id="ARBA00023242"/>
    </source>
</evidence>
<dbReference type="Gene3D" id="1.20.1060.20">
    <property type="match status" value="1"/>
</dbReference>
<dbReference type="Gene3D" id="3.40.50.300">
    <property type="entry name" value="P-loop containing nucleotide triphosphate hydrolases"/>
    <property type="match status" value="2"/>
</dbReference>
<dbReference type="InterPro" id="IPR041741">
    <property type="entry name" value="SMC3_ABC_euk"/>
</dbReference>
<keyword evidence="6 8" id="KW-0539">Nucleus</keyword>
<dbReference type="EMBL" id="VFQX01000028">
    <property type="protein sequence ID" value="KAF0978992.1"/>
    <property type="molecule type" value="Genomic_DNA"/>
</dbReference>
<comment type="caution">
    <text evidence="12">The sequence shown here is derived from an EMBL/GenBank/DDBJ whole genome shotgun (WGS) entry which is preliminary data.</text>
</comment>
<keyword evidence="13" id="KW-1185">Reference proteome</keyword>
<evidence type="ECO:0000256" key="3">
    <source>
        <dbReference type="ARBA" id="ARBA00022618"/>
    </source>
</evidence>
<dbReference type="PANTHER" id="PTHR43977">
    <property type="entry name" value="STRUCTURAL MAINTENANCE OF CHROMOSOMES PROTEIN 3"/>
    <property type="match status" value="1"/>
</dbReference>
<feature type="region of interest" description="Disordered" evidence="10">
    <location>
        <begin position="1204"/>
        <end position="1234"/>
    </location>
</feature>
<dbReference type="GO" id="GO:0051276">
    <property type="term" value="P:chromosome organization"/>
    <property type="evidence" value="ECO:0007669"/>
    <property type="project" value="InterPro"/>
</dbReference>
<dbReference type="VEuPathDB" id="AmoebaDB:FDP41_002062"/>
<dbReference type="SMART" id="SM00968">
    <property type="entry name" value="SMC_hinge"/>
    <property type="match status" value="1"/>
</dbReference>
<feature type="compositionally biased region" description="Basic and acidic residues" evidence="10">
    <location>
        <begin position="1215"/>
        <end position="1234"/>
    </location>
</feature>
<dbReference type="GeneID" id="68109280"/>
<feature type="coiled-coil region" evidence="9">
    <location>
        <begin position="677"/>
        <end position="753"/>
    </location>
</feature>
<feature type="region of interest" description="Disordered" evidence="10">
    <location>
        <begin position="1050"/>
        <end position="1073"/>
    </location>
</feature>
<evidence type="ECO:0000259" key="11">
    <source>
        <dbReference type="SMART" id="SM00968"/>
    </source>
</evidence>
<evidence type="ECO:0000256" key="10">
    <source>
        <dbReference type="SAM" id="MobiDB-lite"/>
    </source>
</evidence>
<dbReference type="Pfam" id="PF06470">
    <property type="entry name" value="SMC_hinge"/>
    <property type="match status" value="1"/>
</dbReference>
<dbReference type="Proteomes" id="UP000444721">
    <property type="component" value="Unassembled WGS sequence"/>
</dbReference>
<dbReference type="GO" id="GO:0005634">
    <property type="term" value="C:nucleus"/>
    <property type="evidence" value="ECO:0007669"/>
    <property type="project" value="UniProtKB-SubCell"/>
</dbReference>
<dbReference type="SUPFAM" id="SSF75553">
    <property type="entry name" value="Smc hinge domain"/>
    <property type="match status" value="1"/>
</dbReference>
<keyword evidence="7" id="KW-0131">Cell cycle</keyword>
<feature type="coiled-coil region" evidence="9">
    <location>
        <begin position="784"/>
        <end position="811"/>
    </location>
</feature>
<keyword evidence="3" id="KW-0132">Cell division</keyword>
<dbReference type="Gene3D" id="1.10.287.1490">
    <property type="match status" value="1"/>
</dbReference>
<dbReference type="OMA" id="KQVFLHE"/>
<protein>
    <recommendedName>
        <fullName evidence="8">Structural maintenance of chromosomes protein</fullName>
    </recommendedName>
</protein>
<gene>
    <name evidence="12" type="ORF">FDP41_002062</name>
</gene>
<evidence type="ECO:0000256" key="1">
    <source>
        <dbReference type="ARBA" id="ARBA00004123"/>
    </source>
</evidence>
<dbReference type="GO" id="GO:0005694">
    <property type="term" value="C:chromosome"/>
    <property type="evidence" value="ECO:0007669"/>
    <property type="project" value="InterPro"/>
</dbReference>
<dbReference type="InterPro" id="IPR003395">
    <property type="entry name" value="RecF/RecN/SMC_N"/>
</dbReference>
<evidence type="ECO:0000256" key="4">
    <source>
        <dbReference type="ARBA" id="ARBA00022776"/>
    </source>
</evidence>
<reference evidence="12 13" key="1">
    <citation type="journal article" date="2019" name="Sci. Rep.">
        <title>Nanopore sequencing improves the draft genome of the human pathogenic amoeba Naegleria fowleri.</title>
        <authorList>
            <person name="Liechti N."/>
            <person name="Schurch N."/>
            <person name="Bruggmann R."/>
            <person name="Wittwer M."/>
        </authorList>
    </citation>
    <scope>NUCLEOTIDE SEQUENCE [LARGE SCALE GENOMIC DNA]</scope>
    <source>
        <strain evidence="12 13">ATCC 30894</strain>
    </source>
</reference>
<name>A0A6A5BWH8_NAEFO</name>
<evidence type="ECO:0000313" key="12">
    <source>
        <dbReference type="EMBL" id="KAF0978992.1"/>
    </source>
</evidence>
<dbReference type="SUPFAM" id="SSF52540">
    <property type="entry name" value="P-loop containing nucleoside triphosphate hydrolases"/>
    <property type="match status" value="1"/>
</dbReference>
<dbReference type="InterPro" id="IPR024704">
    <property type="entry name" value="SMC"/>
</dbReference>
<dbReference type="VEuPathDB" id="AmoebaDB:NfTy_034110"/>
<keyword evidence="5 9" id="KW-0175">Coiled coil</keyword>
<dbReference type="VEuPathDB" id="AmoebaDB:NF0057430"/>
<evidence type="ECO:0000256" key="5">
    <source>
        <dbReference type="ARBA" id="ARBA00023054"/>
    </source>
</evidence>
<dbReference type="GO" id="GO:0016887">
    <property type="term" value="F:ATP hydrolysis activity"/>
    <property type="evidence" value="ECO:0007669"/>
    <property type="project" value="InterPro"/>
</dbReference>
<feature type="coiled-coil region" evidence="9">
    <location>
        <begin position="856"/>
        <end position="932"/>
    </location>
</feature>
<dbReference type="AlphaFoldDB" id="A0A6A5BWH8"/>
<dbReference type="Pfam" id="PF02463">
    <property type="entry name" value="SMC_N"/>
    <property type="match status" value="1"/>
</dbReference>
<dbReference type="PIRSF" id="PIRSF005719">
    <property type="entry name" value="SMC"/>
    <property type="match status" value="1"/>
</dbReference>
<dbReference type="GO" id="GO:0005524">
    <property type="term" value="F:ATP binding"/>
    <property type="evidence" value="ECO:0007669"/>
    <property type="project" value="InterPro"/>
</dbReference>
<sequence length="1234" mass="143334">MYIKSVTIQGFKSYRDQTFTGQEFSPSQNIIVGRNGSGKSNFFSAISFVLSEKYSKLRSEERQAFLHEGTGRGVLSAFVEIVFDNSDNRLPIDAKEVAIRRTVGLKKDEYRIDGKAVTQREVFNLLESAGLSSSNPYYIVEQGKVATLTTMKDSERLELLKEIAGTKVYDQKRAESLSIMKEAEQKKQKINEAIEYVQERLDELEQEKEELKEFQKLDKDRRCIEYAIFEQELNEATKNLEEIEKARENQHKIANQLHMDKMYLQQKLKDYERDIKLAKLQKEAKQKEKDLLETERQELIRQRTKIDLELKDFQQIHKEDETTRKDVEEELREVNKKIEDITSQLNDEVIPQYENLLREENEVEEKLQASERRMNELLSIQGRKNRFNTVEERNRWLQQEIEKLEKANASYSEQITVRTTETEKLKDTLSNLNRIIEEKKKSFTENRAQIESFQTSYNDLKNERDSLTNQKKELWKEQTETEKETQRLSEELSRAERKLEMTFPRTVTSGIHSVRNIVKERNIAGVYGTVIELIKCDEKYHRAVEVTAGNSLFHLVVENERVSGDIIQAMNQSGAQGRVTFIPLNRLQVTDVDDSIANSEFAPLWKKVKTDSKFDIVVKHLFGKTFVTKDLGSGTQFAKDHNVNCVTLAGDQANRKGTLTGGYIEQRQSRMDCMKQIENLRKDYKESHDKSKKLKASISDLDDRLNTCITRLQKVETEVHNSKNTIQHEQQDLQNLEIRKNNIEDNIRSNEELLVRLKSSLSANKETIDSYTKEKDSPLSATLSTREKQELDKLTKTVNDLTKQLQTVSRSRLEQETKRDSLRIQLNTNYIPRKSELQLHIDHLPTDSTFSSQQRLSQLQGDKKATEDRINDVTESIKELDQEIDDLNEKIKTTQEQLETERTEETKKFQTLQEKANSLEKLLNKKKIWTQKREDCIRQIKELGTLPSDFRKYLESDQKTLMKKLHSTNEKLKKFGHVNKKALDQYEQFSNQKDDFLSKKEELEKGEEAINQLIEVLDRRKDEAILRTFKQVSQNFEEIFQTLVPGGHASLTMKSKKGEGEEEEEDETDETSEVDQFTGVSIKVSFMSSGETEEEQSYHLMQQLSGGQKSLVALCLIFAIQRCDPAPFYLFDEIDAALDSAYRTSVAKMIETLAEKEKIQFITATFKSEMLESAENFYGISFKNKISSIKKITKEEALRVLQEEERLGGAQVQPGEERPLTPPTHDDHMDDRED</sequence>